<dbReference type="Proteomes" id="UP001385809">
    <property type="component" value="Unassembled WGS sequence"/>
</dbReference>
<reference evidence="1 2" key="1">
    <citation type="submission" date="2024-03" db="EMBL/GenBank/DDBJ databases">
        <title>Actinomycetospora sp. OC33-EN08, a novel actinomycete isolated from wild orchid (Aerides multiflora).</title>
        <authorList>
            <person name="Suriyachadkun C."/>
        </authorList>
    </citation>
    <scope>NUCLEOTIDE SEQUENCE [LARGE SCALE GENOMIC DNA]</scope>
    <source>
        <strain evidence="1 2">OC33-EN08</strain>
    </source>
</reference>
<evidence type="ECO:0008006" key="3">
    <source>
        <dbReference type="Google" id="ProtNLM"/>
    </source>
</evidence>
<proteinExistence type="predicted"/>
<accession>A0ABU8MWI6</accession>
<evidence type="ECO:0000313" key="1">
    <source>
        <dbReference type="EMBL" id="MEJ2871674.1"/>
    </source>
</evidence>
<dbReference type="EMBL" id="JBBEGN010000026">
    <property type="protein sequence ID" value="MEJ2871674.1"/>
    <property type="molecule type" value="Genomic_DNA"/>
</dbReference>
<gene>
    <name evidence="1" type="ORF">WCD74_28200</name>
</gene>
<protein>
    <recommendedName>
        <fullName evidence="3">TetR family transcriptional regulator</fullName>
    </recommendedName>
</protein>
<keyword evidence="2" id="KW-1185">Reference proteome</keyword>
<name>A0ABU8MWI6_9PSEU</name>
<organism evidence="1 2">
    <name type="scientific">Actinomycetospora aurantiaca</name>
    <dbReference type="NCBI Taxonomy" id="3129233"/>
    <lineage>
        <taxon>Bacteria</taxon>
        <taxon>Bacillati</taxon>
        <taxon>Actinomycetota</taxon>
        <taxon>Actinomycetes</taxon>
        <taxon>Pseudonocardiales</taxon>
        <taxon>Pseudonocardiaceae</taxon>
        <taxon>Actinomycetospora</taxon>
    </lineage>
</organism>
<sequence length="47" mass="4982">MAAEDRARHSATLLLQVALRLDLLASGGPIDADTVEQAVTAWLGAHR</sequence>
<evidence type="ECO:0000313" key="2">
    <source>
        <dbReference type="Proteomes" id="UP001385809"/>
    </source>
</evidence>
<comment type="caution">
    <text evidence="1">The sequence shown here is derived from an EMBL/GenBank/DDBJ whole genome shotgun (WGS) entry which is preliminary data.</text>
</comment>
<dbReference type="RefSeq" id="WP_337698246.1">
    <property type="nucleotide sequence ID" value="NZ_JBBEGN010000026.1"/>
</dbReference>